<sequence length="76" mass="8469">MLRGPQAINASETGKNTKGITLSLCSMEFQKRLKCVPKPQLNLRISNEPDEEAGWIIPAEFTCAFPKLHLLLSKKS</sequence>
<reference evidence="1 2" key="1">
    <citation type="submission" date="2013-11" db="EMBL/GenBank/DDBJ databases">
        <title>Opisthorchis viverrini - life in the bile duct.</title>
        <authorList>
            <person name="Young N.D."/>
            <person name="Nagarajan N."/>
            <person name="Lin S.J."/>
            <person name="Korhonen P.K."/>
            <person name="Jex A.R."/>
            <person name="Hall R.S."/>
            <person name="Safavi-Hemami H."/>
            <person name="Kaewkong W."/>
            <person name="Bertrand D."/>
            <person name="Gao S."/>
            <person name="Seet Q."/>
            <person name="Wongkham S."/>
            <person name="Teh B.T."/>
            <person name="Wongkham C."/>
            <person name="Intapan P.M."/>
            <person name="Maleewong W."/>
            <person name="Yang X."/>
            <person name="Hu M."/>
            <person name="Wang Z."/>
            <person name="Hofmann A."/>
            <person name="Sternberg P.W."/>
            <person name="Tan P."/>
            <person name="Wang J."/>
            <person name="Gasser R.B."/>
        </authorList>
    </citation>
    <scope>NUCLEOTIDE SEQUENCE [LARGE SCALE GENOMIC DNA]</scope>
</reference>
<proteinExistence type="predicted"/>
<dbReference type="AlphaFoldDB" id="A0A074YYN7"/>
<keyword evidence="2" id="KW-1185">Reference proteome</keyword>
<dbReference type="Proteomes" id="UP000054324">
    <property type="component" value="Unassembled WGS sequence"/>
</dbReference>
<dbReference type="CTD" id="20326483"/>
<dbReference type="GeneID" id="20326483"/>
<name>A0A074YYN7_OPIVI</name>
<gene>
    <name evidence="1" type="ORF">T265_12315</name>
</gene>
<organism evidence="1 2">
    <name type="scientific">Opisthorchis viverrini</name>
    <name type="common">Southeast Asian liver fluke</name>
    <dbReference type="NCBI Taxonomy" id="6198"/>
    <lineage>
        <taxon>Eukaryota</taxon>
        <taxon>Metazoa</taxon>
        <taxon>Spiralia</taxon>
        <taxon>Lophotrochozoa</taxon>
        <taxon>Platyhelminthes</taxon>
        <taxon>Trematoda</taxon>
        <taxon>Digenea</taxon>
        <taxon>Opisthorchiida</taxon>
        <taxon>Opisthorchiata</taxon>
        <taxon>Opisthorchiidae</taxon>
        <taxon>Opisthorchis</taxon>
    </lineage>
</organism>
<dbReference type="EMBL" id="KL603811">
    <property type="protein sequence ID" value="KER18307.1"/>
    <property type="molecule type" value="Genomic_DNA"/>
</dbReference>
<evidence type="ECO:0000313" key="2">
    <source>
        <dbReference type="Proteomes" id="UP000054324"/>
    </source>
</evidence>
<accession>A0A074YYN7</accession>
<evidence type="ECO:0000313" key="1">
    <source>
        <dbReference type="EMBL" id="KER18307.1"/>
    </source>
</evidence>
<dbReference type="KEGG" id="ovi:T265_12315"/>
<dbReference type="RefSeq" id="XP_009177946.1">
    <property type="nucleotide sequence ID" value="XM_009179682.1"/>
</dbReference>
<protein>
    <submittedName>
        <fullName evidence="1">Uncharacterized protein</fullName>
    </submittedName>
</protein>